<keyword evidence="2" id="KW-1185">Reference proteome</keyword>
<evidence type="ECO:0000313" key="1">
    <source>
        <dbReference type="EMBL" id="GAA5342212.1"/>
    </source>
</evidence>
<dbReference type="RefSeq" id="WP_342039004.1">
    <property type="nucleotide sequence ID" value="NZ_BAABBK010000021.1"/>
</dbReference>
<dbReference type="Proteomes" id="UP001498935">
    <property type="component" value="Unassembled WGS sequence"/>
</dbReference>
<organism evidence="1 2">
    <name type="scientific">Brevibacterium ammoniilyticum</name>
    <dbReference type="NCBI Taxonomy" id="1046555"/>
    <lineage>
        <taxon>Bacteria</taxon>
        <taxon>Bacillati</taxon>
        <taxon>Actinomycetota</taxon>
        <taxon>Actinomycetes</taxon>
        <taxon>Micrococcales</taxon>
        <taxon>Brevibacteriaceae</taxon>
        <taxon>Brevibacterium</taxon>
    </lineage>
</organism>
<proteinExistence type="predicted"/>
<name>A0ABP9U3P1_9MICO</name>
<accession>A0ABP9U3P1</accession>
<reference evidence="1 2" key="1">
    <citation type="submission" date="2024-02" db="EMBL/GenBank/DDBJ databases">
        <title>Characterization of antibiotic resistant novel bacterial strains and their environmental applications.</title>
        <authorList>
            <person name="Manzoor S."/>
            <person name="Abbas S."/>
            <person name="Arshad M."/>
            <person name="Li W.J."/>
            <person name="Ahmed I."/>
        </authorList>
    </citation>
    <scope>NUCLEOTIDE SEQUENCE [LARGE SCALE GENOMIC DNA]</scope>
    <source>
        <strain evidence="1 2">KACC 15558</strain>
    </source>
</reference>
<evidence type="ECO:0000313" key="2">
    <source>
        <dbReference type="Proteomes" id="UP001498935"/>
    </source>
</evidence>
<comment type="caution">
    <text evidence="1">The sequence shown here is derived from an EMBL/GenBank/DDBJ whole genome shotgun (WGS) entry which is preliminary data.</text>
</comment>
<protein>
    <submittedName>
        <fullName evidence="1">Uncharacterized protein</fullName>
    </submittedName>
</protein>
<gene>
    <name evidence="1" type="ORF">KACC15558_32530</name>
</gene>
<dbReference type="EMBL" id="BAABNP010000020">
    <property type="protein sequence ID" value="GAA5342212.1"/>
    <property type="molecule type" value="Genomic_DNA"/>
</dbReference>
<sequence>MAELRNAFNPRAPHFYKDPSWSAGDAFCSERRVERISQGLQSETDVTRVLAFFVGEFGDNLARIFLNLAGVDQPGTDFESWVGSEWLSAAGVRIPGRQRSPDIIVTAREEIRNVLLIIEVKGNAWVNGGWGYCPVHGGLQGYSNQIICYAGNCWSTADLAVVPRLIIGPDSHKSLFGGWGRKGIVKEDIARYGLSEAFEAQRSAIEKWQFAGLRTLEARIKDLSPSDARRDALYVLSPWLDRIGV</sequence>